<protein>
    <submittedName>
        <fullName evidence="2">Integrase</fullName>
    </submittedName>
</protein>
<evidence type="ECO:0000313" key="1">
    <source>
        <dbReference type="EMBL" id="ALT05440.1"/>
    </source>
</evidence>
<dbReference type="EMBL" id="KT897276">
    <property type="protein sequence ID" value="ALT05440.1"/>
    <property type="molecule type" value="Genomic_DNA"/>
</dbReference>
<organism evidence="2">
    <name type="scientific">Clostridium botulinum</name>
    <dbReference type="NCBI Taxonomy" id="1491"/>
    <lineage>
        <taxon>Bacteria</taxon>
        <taxon>Bacillati</taxon>
        <taxon>Bacillota</taxon>
        <taxon>Clostridia</taxon>
        <taxon>Eubacteriales</taxon>
        <taxon>Clostridiaceae</taxon>
        <taxon>Clostridium</taxon>
    </lineage>
</organism>
<evidence type="ECO:0000313" key="2">
    <source>
        <dbReference type="EMBL" id="ALT05538.1"/>
    </source>
</evidence>
<proteinExistence type="predicted"/>
<geneLocation type="plasmid" evidence="2">
    <name>pST0210E1</name>
</geneLocation>
<keyword evidence="2" id="KW-0614">Plasmid</keyword>
<accession>A0A126JIK7</accession>
<sequence>MNNQVSYKTIYNWLYSGLISKGDLTVLRQKCKRRKSAEKRGKFLIGTSISKRQK</sequence>
<dbReference type="EMBL" id="KT897277">
    <property type="protein sequence ID" value="ALT05538.1"/>
    <property type="molecule type" value="Genomic_DNA"/>
</dbReference>
<name>A0A126JIK7_CLOBO</name>
<dbReference type="AlphaFoldDB" id="A0A126JIK7"/>
<reference evidence="2" key="1">
    <citation type="journal article" date="2016" name="Genome Biol. Evol.">
        <title>Evolution of chromosomal Clostridium botulinum type E neurotoxin gene clusters: evidence provided by their rare plasmid borne counterparts.</title>
        <authorList>
            <person name="Carter A.T."/>
            <person name="Austin J.W."/>
            <person name="Weedmark K.A."/>
            <person name="Peck M.W."/>
        </authorList>
    </citation>
    <scope>NUCLEOTIDE SEQUENCE</scope>
    <source>
        <strain evidence="1">INGR16-02E1</strain>
        <strain evidence="2">ST0210E1</strain>
        <plasmid evidence="1">pINGR16-02E1</plasmid>
        <plasmid evidence="2">pST0210E1</plasmid>
    </source>
</reference>
<geneLocation type="plasmid" evidence="1">
    <name>pINGR16-02E1</name>
</geneLocation>